<keyword evidence="1" id="KW-0812">Transmembrane</keyword>
<dbReference type="OrthoDB" id="8117390at2759"/>
<feature type="transmembrane region" description="Helical" evidence="1">
    <location>
        <begin position="50"/>
        <end position="68"/>
    </location>
</feature>
<keyword evidence="1" id="KW-1133">Transmembrane helix</keyword>
<accession>A0A8K0FX75</accession>
<protein>
    <submittedName>
        <fullName evidence="2">Uncharacterized protein</fullName>
    </submittedName>
</protein>
<evidence type="ECO:0000313" key="3">
    <source>
        <dbReference type="Proteomes" id="UP000801492"/>
    </source>
</evidence>
<sequence length="132" mass="15059">MSDGSDYFKDVPKLPKEVSRDGAKWLMVTSKIILDTCCVWPEKQNNLSRLIHLWYILSYIVFSFGQLYCISDKNSDPGTIAYAISLFIVTIEVVMPSAFGIAFTYFVGHMSELLIYCYMGNEVMLQVSTKKE</sequence>
<gene>
    <name evidence="2" type="ORF">ILUMI_22865</name>
</gene>
<organism evidence="2 3">
    <name type="scientific">Ignelater luminosus</name>
    <name type="common">Cucubano</name>
    <name type="synonym">Pyrophorus luminosus</name>
    <dbReference type="NCBI Taxonomy" id="2038154"/>
    <lineage>
        <taxon>Eukaryota</taxon>
        <taxon>Metazoa</taxon>
        <taxon>Ecdysozoa</taxon>
        <taxon>Arthropoda</taxon>
        <taxon>Hexapoda</taxon>
        <taxon>Insecta</taxon>
        <taxon>Pterygota</taxon>
        <taxon>Neoptera</taxon>
        <taxon>Endopterygota</taxon>
        <taxon>Coleoptera</taxon>
        <taxon>Polyphaga</taxon>
        <taxon>Elateriformia</taxon>
        <taxon>Elateroidea</taxon>
        <taxon>Elateridae</taxon>
        <taxon>Agrypninae</taxon>
        <taxon>Pyrophorini</taxon>
        <taxon>Ignelater</taxon>
    </lineage>
</organism>
<dbReference type="EMBL" id="VTPC01090440">
    <property type="protein sequence ID" value="KAF2883305.1"/>
    <property type="molecule type" value="Genomic_DNA"/>
</dbReference>
<reference evidence="2" key="1">
    <citation type="submission" date="2019-08" db="EMBL/GenBank/DDBJ databases">
        <title>The genome of the North American firefly Photinus pyralis.</title>
        <authorList>
            <consortium name="Photinus pyralis genome working group"/>
            <person name="Fallon T.R."/>
            <person name="Sander Lower S.E."/>
            <person name="Weng J.-K."/>
        </authorList>
    </citation>
    <scope>NUCLEOTIDE SEQUENCE</scope>
    <source>
        <strain evidence="2">TRF0915ILg1</strain>
        <tissue evidence="2">Whole body</tissue>
    </source>
</reference>
<evidence type="ECO:0000313" key="2">
    <source>
        <dbReference type="EMBL" id="KAF2883305.1"/>
    </source>
</evidence>
<proteinExistence type="predicted"/>
<comment type="caution">
    <text evidence="2">The sequence shown here is derived from an EMBL/GenBank/DDBJ whole genome shotgun (WGS) entry which is preliminary data.</text>
</comment>
<keyword evidence="1" id="KW-0472">Membrane</keyword>
<evidence type="ECO:0000256" key="1">
    <source>
        <dbReference type="SAM" id="Phobius"/>
    </source>
</evidence>
<dbReference type="Proteomes" id="UP000801492">
    <property type="component" value="Unassembled WGS sequence"/>
</dbReference>
<feature type="transmembrane region" description="Helical" evidence="1">
    <location>
        <begin position="80"/>
        <end position="106"/>
    </location>
</feature>
<name>A0A8K0FX75_IGNLU</name>
<dbReference type="AlphaFoldDB" id="A0A8K0FX75"/>
<keyword evidence="3" id="KW-1185">Reference proteome</keyword>